<accession>A0A1I8B0R5</accession>
<evidence type="ECO:0000313" key="2">
    <source>
        <dbReference type="Proteomes" id="UP000095281"/>
    </source>
</evidence>
<keyword evidence="2" id="KW-1185">Reference proteome</keyword>
<reference evidence="3" key="1">
    <citation type="submission" date="2016-11" db="UniProtKB">
        <authorList>
            <consortium name="WormBaseParasite"/>
        </authorList>
    </citation>
    <scope>IDENTIFICATION</scope>
</reference>
<sequence length="78" mass="9139">MMGPAKNWLTKIYGPTGICIQIIWRFIAPVLLINWKELFKLQSKWPSYKRNLNIKQNKLTNGNFVEGESVTQMKELNN</sequence>
<protein>
    <submittedName>
        <fullName evidence="3">Uncharacterized protein</fullName>
    </submittedName>
</protein>
<dbReference type="AlphaFoldDB" id="A0A1I8B0R5"/>
<evidence type="ECO:0000313" key="3">
    <source>
        <dbReference type="WBParaSite" id="MhA1_Contig1224.frz3.gene16"/>
    </source>
</evidence>
<name>A0A1I8B0R5_MELHA</name>
<keyword evidence="1" id="KW-0812">Transmembrane</keyword>
<proteinExistence type="predicted"/>
<dbReference type="WBParaSite" id="MhA1_Contig1224.frz3.gene16">
    <property type="protein sequence ID" value="MhA1_Contig1224.frz3.gene16"/>
    <property type="gene ID" value="MhA1_Contig1224.frz3.gene16"/>
</dbReference>
<dbReference type="Proteomes" id="UP000095281">
    <property type="component" value="Unplaced"/>
</dbReference>
<organism evidence="2 3">
    <name type="scientific">Meloidogyne hapla</name>
    <name type="common">Root-knot nematode worm</name>
    <dbReference type="NCBI Taxonomy" id="6305"/>
    <lineage>
        <taxon>Eukaryota</taxon>
        <taxon>Metazoa</taxon>
        <taxon>Ecdysozoa</taxon>
        <taxon>Nematoda</taxon>
        <taxon>Chromadorea</taxon>
        <taxon>Rhabditida</taxon>
        <taxon>Tylenchina</taxon>
        <taxon>Tylenchomorpha</taxon>
        <taxon>Tylenchoidea</taxon>
        <taxon>Meloidogynidae</taxon>
        <taxon>Meloidogyninae</taxon>
        <taxon>Meloidogyne</taxon>
    </lineage>
</organism>
<evidence type="ECO:0000256" key="1">
    <source>
        <dbReference type="SAM" id="Phobius"/>
    </source>
</evidence>
<keyword evidence="1" id="KW-0472">Membrane</keyword>
<feature type="transmembrane region" description="Helical" evidence="1">
    <location>
        <begin position="12"/>
        <end position="35"/>
    </location>
</feature>
<keyword evidence="1" id="KW-1133">Transmembrane helix</keyword>